<dbReference type="AlphaFoldDB" id="A0A6B0U0N5"/>
<name>A0A6B0U0N5_IXORI</name>
<dbReference type="EMBL" id="GIFC01000161">
    <property type="protein sequence ID" value="MXU82244.1"/>
    <property type="molecule type" value="Transcribed_RNA"/>
</dbReference>
<evidence type="ECO:0000313" key="1">
    <source>
        <dbReference type="EMBL" id="MXU82244.1"/>
    </source>
</evidence>
<proteinExistence type="predicted"/>
<reference evidence="1" key="1">
    <citation type="submission" date="2019-12" db="EMBL/GenBank/DDBJ databases">
        <title>An insight into the sialome of adult female Ixodes ricinus ticks feeding for 6 days.</title>
        <authorList>
            <person name="Perner J."/>
            <person name="Ribeiro J.M.C."/>
        </authorList>
    </citation>
    <scope>NUCLEOTIDE SEQUENCE</scope>
    <source>
        <strain evidence="1">Semi-engorged</strain>
        <tissue evidence="1">Salivary glands</tissue>
    </source>
</reference>
<accession>A0A6B0U0N5</accession>
<sequence>MSRLPSCLAAAMARGCQSPVSVALVSCLIPSFAEHWRKLELRQPRHEFCPCCLICFQLSMQRQNQHA</sequence>
<protein>
    <submittedName>
        <fullName evidence="1">Putative secreted protein</fullName>
    </submittedName>
</protein>
<organism evidence="1">
    <name type="scientific">Ixodes ricinus</name>
    <name type="common">Common tick</name>
    <name type="synonym">Acarus ricinus</name>
    <dbReference type="NCBI Taxonomy" id="34613"/>
    <lineage>
        <taxon>Eukaryota</taxon>
        <taxon>Metazoa</taxon>
        <taxon>Ecdysozoa</taxon>
        <taxon>Arthropoda</taxon>
        <taxon>Chelicerata</taxon>
        <taxon>Arachnida</taxon>
        <taxon>Acari</taxon>
        <taxon>Parasitiformes</taxon>
        <taxon>Ixodida</taxon>
        <taxon>Ixodoidea</taxon>
        <taxon>Ixodidae</taxon>
        <taxon>Ixodinae</taxon>
        <taxon>Ixodes</taxon>
    </lineage>
</organism>
<dbReference type="PROSITE" id="PS51257">
    <property type="entry name" value="PROKAR_LIPOPROTEIN"/>
    <property type="match status" value="1"/>
</dbReference>